<gene>
    <name evidence="2" type="ORF">GWO12_13135</name>
</gene>
<organism evidence="2 3">
    <name type="scientific">Candidatus Kutchimonas denitrificans</name>
    <dbReference type="NCBI Taxonomy" id="3056748"/>
    <lineage>
        <taxon>Bacteria</taxon>
        <taxon>Pseudomonadati</taxon>
        <taxon>Gemmatimonadota</taxon>
        <taxon>Gemmatimonadia</taxon>
        <taxon>Candidatus Palauibacterales</taxon>
        <taxon>Candidatus Palauibacteraceae</taxon>
        <taxon>Candidatus Kutchimonas</taxon>
    </lineage>
</organism>
<name>A0AAE4ZB72_9BACT</name>
<dbReference type="Proteomes" id="UP000702544">
    <property type="component" value="Unassembled WGS sequence"/>
</dbReference>
<evidence type="ECO:0000313" key="3">
    <source>
        <dbReference type="Proteomes" id="UP000702544"/>
    </source>
</evidence>
<dbReference type="AlphaFoldDB" id="A0AAE4ZB72"/>
<protein>
    <submittedName>
        <fullName evidence="2">Uncharacterized protein</fullName>
    </submittedName>
</protein>
<dbReference type="EMBL" id="JAACAK010000112">
    <property type="protein sequence ID" value="NIR76032.1"/>
    <property type="molecule type" value="Genomic_DNA"/>
</dbReference>
<keyword evidence="1" id="KW-1133">Transmembrane helix</keyword>
<comment type="caution">
    <text evidence="2">The sequence shown here is derived from an EMBL/GenBank/DDBJ whole genome shotgun (WGS) entry which is preliminary data.</text>
</comment>
<keyword evidence="1" id="KW-0472">Membrane</keyword>
<proteinExistence type="predicted"/>
<keyword evidence="1" id="KW-0812">Transmembrane</keyword>
<evidence type="ECO:0000313" key="2">
    <source>
        <dbReference type="EMBL" id="NIR76032.1"/>
    </source>
</evidence>
<accession>A0AAE4ZB72</accession>
<feature type="transmembrane region" description="Helical" evidence="1">
    <location>
        <begin position="32"/>
        <end position="54"/>
    </location>
</feature>
<evidence type="ECO:0000256" key="1">
    <source>
        <dbReference type="SAM" id="Phobius"/>
    </source>
</evidence>
<reference evidence="2 3" key="1">
    <citation type="submission" date="2020-01" db="EMBL/GenBank/DDBJ databases">
        <title>Genomes assembled from Gulf of Kutch pelagic sediment metagenomes.</title>
        <authorList>
            <person name="Chandrashekar M."/>
            <person name="Mahajan M.S."/>
            <person name="Dave K.J."/>
            <person name="Vatsa P."/>
            <person name="Nathani N.M."/>
        </authorList>
    </citation>
    <scope>NUCLEOTIDE SEQUENCE [LARGE SCALE GENOMIC DNA]</scope>
    <source>
        <strain evidence="2">KS3-K002</strain>
    </source>
</reference>
<sequence length="77" mass="8236">MLRGLFTLGALLIGGIVALAVASAVLLPVLSLLTALLVAFIKLAFFLAVIYFIVKLISPETADRAVEKIRSKVRRVA</sequence>